<dbReference type="Pfam" id="PF01214">
    <property type="entry name" value="CK_II_beta"/>
    <property type="match status" value="1"/>
</dbReference>
<keyword evidence="3" id="KW-0808">Transferase</keyword>
<evidence type="ECO:0000256" key="1">
    <source>
        <dbReference type="ARBA" id="ARBA00006941"/>
    </source>
</evidence>
<dbReference type="Gene3D" id="1.10.1820.10">
    <property type="entry name" value="protein kinase ck2 holoenzyme, chain C, domain 1"/>
    <property type="match status" value="1"/>
</dbReference>
<dbReference type="InterPro" id="IPR035991">
    <property type="entry name" value="Casein_kinase_II_beta-like"/>
</dbReference>
<name>A0AAN8FNW2_TRICO</name>
<gene>
    <name evidence="3" type="ORF">GCK32_013739</name>
</gene>
<protein>
    <recommendedName>
        <fullName evidence="2">Casein kinase II subunit beta</fullName>
        <shortName evidence="2">CK II beta</shortName>
    </recommendedName>
</protein>
<dbReference type="InterPro" id="IPR016149">
    <property type="entry name" value="Casein_kin_II_reg-sub_N"/>
</dbReference>
<dbReference type="AlphaFoldDB" id="A0AAN8FNW2"/>
<keyword evidence="4" id="KW-1185">Reference proteome</keyword>
<keyword evidence="3" id="KW-0418">Kinase</keyword>
<dbReference type="Proteomes" id="UP001331761">
    <property type="component" value="Unassembled WGS sequence"/>
</dbReference>
<dbReference type="GO" id="GO:0005737">
    <property type="term" value="C:cytoplasm"/>
    <property type="evidence" value="ECO:0007669"/>
    <property type="project" value="TreeGrafter"/>
</dbReference>
<comment type="similarity">
    <text evidence="1 2">Belongs to the casein kinase 2 subunit beta family.</text>
</comment>
<sequence>MRVFTSVFQFIHQSILVRYLVTEVCVVYAGLYVGPFVRGLFTSTVATASARWRELPHSSVGSASASATEQSAPSHVSVSETMSSSEEVSWITWFCGLRGNEFFCEVDEEYIQDRFNLTGLNEQVPKYRQALDMILDLEPEDDMDDNPTNTDLVEQAAEMLYGLIHARYILTNRGIGQMVEKWRDHDFGVCPRVYCENQAMLPIGGFQDLPTSFYNIRSRRKFLGPTKALRKAQVIYLLELFWTNSKVFKNYNFSVPFRLYGFKIHPLAYNLQYQQAPQQANNGPPVEKGGFEQFANAYGL</sequence>
<dbReference type="GO" id="GO:0019887">
    <property type="term" value="F:protein kinase regulator activity"/>
    <property type="evidence" value="ECO:0007669"/>
    <property type="project" value="InterPro"/>
</dbReference>
<dbReference type="PANTHER" id="PTHR11740:SF0">
    <property type="entry name" value="CASEIN KINASE II SUBUNIT BETA"/>
    <property type="match status" value="1"/>
</dbReference>
<dbReference type="FunFam" id="1.10.1820.10:FF:000001">
    <property type="entry name" value="Casein kinase II subunit beta"/>
    <property type="match status" value="1"/>
</dbReference>
<evidence type="ECO:0000313" key="4">
    <source>
        <dbReference type="Proteomes" id="UP001331761"/>
    </source>
</evidence>
<reference evidence="3 4" key="1">
    <citation type="submission" date="2019-10" db="EMBL/GenBank/DDBJ databases">
        <title>Assembly and Annotation for the nematode Trichostrongylus colubriformis.</title>
        <authorList>
            <person name="Martin J."/>
        </authorList>
    </citation>
    <scope>NUCLEOTIDE SEQUENCE [LARGE SCALE GENOMIC DNA]</scope>
    <source>
        <strain evidence="3">G859</strain>
        <tissue evidence="3">Whole worm</tissue>
    </source>
</reference>
<comment type="caution">
    <text evidence="3">The sequence shown here is derived from an EMBL/GenBank/DDBJ whole genome shotgun (WGS) entry which is preliminary data.</text>
</comment>
<proteinExistence type="inferred from homology"/>
<dbReference type="GO" id="GO:0016301">
    <property type="term" value="F:kinase activity"/>
    <property type="evidence" value="ECO:0007669"/>
    <property type="project" value="UniProtKB-KW"/>
</dbReference>
<dbReference type="EMBL" id="WIXE01015281">
    <property type="protein sequence ID" value="KAK5973603.1"/>
    <property type="molecule type" value="Genomic_DNA"/>
</dbReference>
<organism evidence="3 4">
    <name type="scientific">Trichostrongylus colubriformis</name>
    <name type="common">Black scour worm</name>
    <dbReference type="NCBI Taxonomy" id="6319"/>
    <lineage>
        <taxon>Eukaryota</taxon>
        <taxon>Metazoa</taxon>
        <taxon>Ecdysozoa</taxon>
        <taxon>Nematoda</taxon>
        <taxon>Chromadorea</taxon>
        <taxon>Rhabditida</taxon>
        <taxon>Rhabditina</taxon>
        <taxon>Rhabditomorpha</taxon>
        <taxon>Strongyloidea</taxon>
        <taxon>Trichostrongylidae</taxon>
        <taxon>Trichostrongylus</taxon>
    </lineage>
</organism>
<comment type="subunit">
    <text evidence="2">Tetramer of two alpha and two beta subunits.</text>
</comment>
<dbReference type="GO" id="GO:0005956">
    <property type="term" value="C:protein kinase CK2 complex"/>
    <property type="evidence" value="ECO:0007669"/>
    <property type="project" value="UniProtKB-UniRule"/>
</dbReference>
<dbReference type="PANTHER" id="PTHR11740">
    <property type="entry name" value="CASEIN KINASE II SUBUNIT BETA"/>
    <property type="match status" value="1"/>
</dbReference>
<dbReference type="PRINTS" id="PR00472">
    <property type="entry name" value="CASNKINASEII"/>
</dbReference>
<evidence type="ECO:0000313" key="3">
    <source>
        <dbReference type="EMBL" id="KAK5973603.1"/>
    </source>
</evidence>
<evidence type="ECO:0000256" key="2">
    <source>
        <dbReference type="RuleBase" id="RU361268"/>
    </source>
</evidence>
<accession>A0AAN8FNW2</accession>
<dbReference type="SMART" id="SM01085">
    <property type="entry name" value="CK_II_beta"/>
    <property type="match status" value="1"/>
</dbReference>
<dbReference type="SUPFAM" id="SSF57798">
    <property type="entry name" value="Casein kinase II beta subunit"/>
    <property type="match status" value="1"/>
</dbReference>
<dbReference type="InterPro" id="IPR000704">
    <property type="entry name" value="Casein_kinase_II_reg-sub"/>
</dbReference>
<dbReference type="Gene3D" id="2.20.25.20">
    <property type="match status" value="1"/>
</dbReference>